<evidence type="ECO:0000256" key="14">
    <source>
        <dbReference type="ARBA" id="ARBA00032172"/>
    </source>
</evidence>
<feature type="transmembrane region" description="Helical" evidence="16">
    <location>
        <begin position="20"/>
        <end position="43"/>
    </location>
</feature>
<dbReference type="OrthoDB" id="9984693at2759"/>
<evidence type="ECO:0000256" key="11">
    <source>
        <dbReference type="ARBA" id="ARBA00022989"/>
    </source>
</evidence>
<dbReference type="RefSeq" id="XP_044282466.1">
    <property type="nucleotide sequence ID" value="XM_044426531.1"/>
</dbReference>
<dbReference type="PANTHER" id="PTHR13315:SF0">
    <property type="entry name" value="METALLOPHOSPHOESTERASE 1"/>
    <property type="match status" value="1"/>
</dbReference>
<dbReference type="PANTHER" id="PTHR13315">
    <property type="entry name" value="METALLO PHOSPHOESTERASE RELATED"/>
    <property type="match status" value="1"/>
</dbReference>
<comment type="function">
    <text evidence="15">Metallophosphoesterase that catalyzes the removal of a side-chain ethanolamine-phosphate (EtNP) from the second mannose of the GPI-anchor protein intermediate. Participates in the glycan remodeling steps of GPI-anchor maturation to allow an efficient transport of GPI-anchor proteins from the endoplasmic reticulum to the Golgi.</text>
</comment>
<evidence type="ECO:0000256" key="12">
    <source>
        <dbReference type="ARBA" id="ARBA00023136"/>
    </source>
</evidence>
<dbReference type="CDD" id="cd08165">
    <property type="entry name" value="MPP_MPPE1"/>
    <property type="match status" value="1"/>
</dbReference>
<evidence type="ECO:0000256" key="3">
    <source>
        <dbReference type="ARBA" id="ARBA00008895"/>
    </source>
</evidence>
<comment type="subcellular location">
    <subcellularLocation>
        <location evidence="2">Endoplasmic reticulum-Golgi intermediate compartment membrane</location>
        <topology evidence="2">Multi-pass membrane protein</topology>
    </subcellularLocation>
</comment>
<organism evidence="18 19">
    <name type="scientific">Varanus komodoensis</name>
    <name type="common">Komodo dragon</name>
    <dbReference type="NCBI Taxonomy" id="61221"/>
    <lineage>
        <taxon>Eukaryota</taxon>
        <taxon>Metazoa</taxon>
        <taxon>Chordata</taxon>
        <taxon>Craniata</taxon>
        <taxon>Vertebrata</taxon>
        <taxon>Euteleostomi</taxon>
        <taxon>Lepidosauria</taxon>
        <taxon>Squamata</taxon>
        <taxon>Bifurcata</taxon>
        <taxon>Unidentata</taxon>
        <taxon>Episquamata</taxon>
        <taxon>Toxicofera</taxon>
        <taxon>Anguimorpha</taxon>
        <taxon>Paleoanguimorpha</taxon>
        <taxon>Varanoidea</taxon>
        <taxon>Varanidae</taxon>
        <taxon>Varanus</taxon>
    </lineage>
</organism>
<keyword evidence="10" id="KW-0931">ER-Golgi transport</keyword>
<dbReference type="GO" id="GO:0008081">
    <property type="term" value="F:phosphoric diester hydrolase activity"/>
    <property type="evidence" value="ECO:0007669"/>
    <property type="project" value="InterPro"/>
</dbReference>
<evidence type="ECO:0000256" key="16">
    <source>
        <dbReference type="SAM" id="Phobius"/>
    </source>
</evidence>
<sequence length="396" mass="45846">MALLRFNIVKRLFWRKRGIFALKLLFFTVSVLIFCEFIIYYIVIIQCHWPQLKAPRAIELTSDSVLKAMFIADTHLLGEINGHWLDKLRREWQMERAFQTSLWLLQPEIVFILGDVFDEGKWSSSQAWSDDVRRFLKMFRHPVQTEIMVIVGNHDIGFHYEMTAFKLERFSKVFNFASGKIVTRKGVNFIMVNSVALEGDGCSICRTAEARLAQLSHKLNCSLREGIQHKERCSDADKIPASVPILLQHYPLYRRSDSNCTGEDSAPLDKKNDLFREKYDVLSQEASQKLLWWFQPRLILSGHTHSACEVLHNGKIPEISVPSFSWRNRNNPSFILGTLTSTDFSLDKCFLPYENTVITLYCTAGAVLMVFILARLQLLVSPFRFVQHLITKYKAL</sequence>
<dbReference type="GO" id="GO:0012505">
    <property type="term" value="C:endomembrane system"/>
    <property type="evidence" value="ECO:0007669"/>
    <property type="project" value="UniProtKB-ARBA"/>
</dbReference>
<evidence type="ECO:0000256" key="7">
    <source>
        <dbReference type="ARBA" id="ARBA00022692"/>
    </source>
</evidence>
<evidence type="ECO:0000256" key="2">
    <source>
        <dbReference type="ARBA" id="ARBA00004457"/>
    </source>
</evidence>
<keyword evidence="8" id="KW-0479">Metal-binding</keyword>
<dbReference type="OMA" id="LHCMKYP"/>
<keyword evidence="6" id="KW-0337">GPI-anchor biosynthesis</keyword>
<dbReference type="SUPFAM" id="SSF56300">
    <property type="entry name" value="Metallo-dependent phosphatases"/>
    <property type="match status" value="1"/>
</dbReference>
<keyword evidence="12 16" id="KW-0472">Membrane</keyword>
<evidence type="ECO:0000313" key="18">
    <source>
        <dbReference type="Ensembl" id="ENSVKKP00000027044.1"/>
    </source>
</evidence>
<dbReference type="AlphaFoldDB" id="A0A8D2LTY1"/>
<dbReference type="Gene3D" id="3.60.21.10">
    <property type="match status" value="1"/>
</dbReference>
<dbReference type="CTD" id="65258"/>
<dbReference type="RefSeq" id="XP_044282467.1">
    <property type="nucleotide sequence ID" value="XM_044426532.1"/>
</dbReference>
<dbReference type="FunFam" id="3.60.21.10:FF:000022">
    <property type="entry name" value="Putative metallophosphoesterase 1"/>
    <property type="match status" value="1"/>
</dbReference>
<dbReference type="GO" id="GO:0046872">
    <property type="term" value="F:metal ion binding"/>
    <property type="evidence" value="ECO:0007669"/>
    <property type="project" value="UniProtKB-KW"/>
</dbReference>
<evidence type="ECO:0000259" key="17">
    <source>
        <dbReference type="Pfam" id="PF00149"/>
    </source>
</evidence>
<comment type="cofactor">
    <cofactor evidence="1">
        <name>Mn(2+)</name>
        <dbReference type="ChEBI" id="CHEBI:29035"/>
    </cofactor>
</comment>
<dbReference type="InterPro" id="IPR029052">
    <property type="entry name" value="Metallo-depent_PP-like"/>
</dbReference>
<dbReference type="InterPro" id="IPR004843">
    <property type="entry name" value="Calcineurin-like_PHP"/>
</dbReference>
<evidence type="ECO:0000256" key="6">
    <source>
        <dbReference type="ARBA" id="ARBA00022502"/>
    </source>
</evidence>
<evidence type="ECO:0000256" key="8">
    <source>
        <dbReference type="ARBA" id="ARBA00022723"/>
    </source>
</evidence>
<feature type="domain" description="Calcineurin-like phosphoesterase" evidence="17">
    <location>
        <begin position="67"/>
        <end position="306"/>
    </location>
</feature>
<dbReference type="GO" id="GO:0006888">
    <property type="term" value="P:endoplasmic reticulum to Golgi vesicle-mediated transport"/>
    <property type="evidence" value="ECO:0007669"/>
    <property type="project" value="InterPro"/>
</dbReference>
<keyword evidence="19" id="KW-1185">Reference proteome</keyword>
<reference evidence="18" key="1">
    <citation type="submission" date="2025-08" db="UniProtKB">
        <authorList>
            <consortium name="Ensembl"/>
        </authorList>
    </citation>
    <scope>IDENTIFICATION</scope>
</reference>
<dbReference type="Ensembl" id="ENSVKKT00000027704.1">
    <property type="protein sequence ID" value="ENSVKKP00000027044.1"/>
    <property type="gene ID" value="ENSVKKG00000017610.1"/>
</dbReference>
<reference evidence="18" key="2">
    <citation type="submission" date="2025-09" db="UniProtKB">
        <authorList>
            <consortium name="Ensembl"/>
        </authorList>
    </citation>
    <scope>IDENTIFICATION</scope>
</reference>
<name>A0A8D2LTY1_VARKO</name>
<keyword evidence="11 16" id="KW-1133">Transmembrane helix</keyword>
<dbReference type="InterPro" id="IPR033308">
    <property type="entry name" value="PGAP5/Cdc1/Ted1"/>
</dbReference>
<evidence type="ECO:0000256" key="13">
    <source>
        <dbReference type="ARBA" id="ARBA00023211"/>
    </source>
</evidence>
<dbReference type="GO" id="GO:0033116">
    <property type="term" value="C:endoplasmic reticulum-Golgi intermediate compartment membrane"/>
    <property type="evidence" value="ECO:0007669"/>
    <property type="project" value="UniProtKB-SubCell"/>
</dbReference>
<evidence type="ECO:0000256" key="15">
    <source>
        <dbReference type="ARBA" id="ARBA00093373"/>
    </source>
</evidence>
<comment type="similarity">
    <text evidence="3">Belongs to the metallophosphoesterase superfamily. MPPE1 family.</text>
</comment>
<dbReference type="KEGG" id="vko:123021617"/>
<keyword evidence="7 16" id="KW-0812">Transmembrane</keyword>
<evidence type="ECO:0000256" key="9">
    <source>
        <dbReference type="ARBA" id="ARBA00022801"/>
    </source>
</evidence>
<keyword evidence="9" id="KW-0378">Hydrolase</keyword>
<dbReference type="GO" id="GO:0006506">
    <property type="term" value="P:GPI anchor biosynthetic process"/>
    <property type="evidence" value="ECO:0007669"/>
    <property type="project" value="UniProtKB-KW"/>
</dbReference>
<accession>A0A8D2LTY1</accession>
<feature type="transmembrane region" description="Helical" evidence="16">
    <location>
        <begin position="358"/>
        <end position="378"/>
    </location>
</feature>
<evidence type="ECO:0000256" key="5">
    <source>
        <dbReference type="ARBA" id="ARBA00022448"/>
    </source>
</evidence>
<keyword evidence="13" id="KW-0464">Manganese</keyword>
<protein>
    <recommendedName>
        <fullName evidence="4">Metallophosphoesterase 1</fullName>
    </recommendedName>
    <alternativeName>
        <fullName evidence="14">Post-GPI attachment to proteins factor 5</fullName>
    </alternativeName>
</protein>
<evidence type="ECO:0000313" key="19">
    <source>
        <dbReference type="Proteomes" id="UP000694545"/>
    </source>
</evidence>
<proteinExistence type="inferred from homology"/>
<dbReference type="Pfam" id="PF00149">
    <property type="entry name" value="Metallophos"/>
    <property type="match status" value="1"/>
</dbReference>
<keyword evidence="5" id="KW-0813">Transport</keyword>
<evidence type="ECO:0000256" key="10">
    <source>
        <dbReference type="ARBA" id="ARBA00022892"/>
    </source>
</evidence>
<dbReference type="Proteomes" id="UP000694545">
    <property type="component" value="Unplaced"/>
</dbReference>
<dbReference type="InterPro" id="IPR039541">
    <property type="entry name" value="MPP_MPPE1"/>
</dbReference>
<evidence type="ECO:0000256" key="4">
    <source>
        <dbReference type="ARBA" id="ARBA00017804"/>
    </source>
</evidence>
<gene>
    <name evidence="18" type="primary">MPPE1</name>
</gene>
<dbReference type="GeneID" id="123021617"/>
<evidence type="ECO:0000256" key="1">
    <source>
        <dbReference type="ARBA" id="ARBA00001936"/>
    </source>
</evidence>